<feature type="domain" description="Protein CR006 P-loop" evidence="6">
    <location>
        <begin position="97"/>
        <end position="766"/>
    </location>
</feature>
<feature type="coiled-coil region" evidence="5">
    <location>
        <begin position="734"/>
        <end position="761"/>
    </location>
</feature>
<sequence length="859" mass="99042">MTIQDHILSWANTLPEWQNDLIRRLYQNGAVEGEQIETVLANLLYAQGDTTYSPNILLLEKDHIPNKSPSNNTRLLAITDLENIGSVQGNNSIQFEPNTLTIIYGDNSAGKSTYAKILKQACRAVDDKVKIHPNVFKAKAETKAGKAKLLIEHSAKQMTIERTANTSPDPLLSSISIFDTECAQIYSENENTVVFIPSELRIFDTLAHYQAQIHGLLKNKKEELNKSKPIFPELQSQSQIKMFLDSITYQTEQKEVDSNCIFSEKEQESLDQIEEDLKIILANDPGQFIKEINRNVADALKLAKSLQRISDAITMDNIQKLIDLQRDYLQSKETLRTISEEAFKEEPVSGVGSNVWRNLWNAARMFHKEAYPTNEFPHVSSEYAKCLLCHQALEQEAKERLIRFETFISDTINTEAKRIEKERDAMLDCLKQLPFQEIRESSVRSYIAAEKIQVDIEIENFIKASFEIVNKILQYFEQANDIPDFDLEPLLSPVPILIQWIEGKKSEASRKSKLVNDKYRIQIEKQKFELTEQKKVYQRIDEVRKLIGLLQEEQRLDKAIRAIDTGRITRKYNELTNTYVSDHFKERVSKELKALNAEHILFRINSRGTKGKTTVKLDLNSEHRVRVNEILSEGEQKLLALAFFLAEISALSPDGGIILDDPVSSLDHSRRNYVAKRLVEEAKNRQVILFTHDIVFMNSLQYHMNLSKGNYKTCIIRRTGSIAGISSDSLPWVAQKISDRVRYLRNQIQELSKLVKENQEDAYQFQAKNWYMLLRESWERAVEELLFNNVIQRFNPGVQTLRLGKLDITQDKLDDIERGMTKSSNWVHDQTALMNTIPPQIEELEQDLKALDDFRIKCR</sequence>
<keyword evidence="5" id="KW-0175">Coiled coil</keyword>
<evidence type="ECO:0000313" key="9">
    <source>
        <dbReference type="Proteomes" id="UP000006960"/>
    </source>
</evidence>
<reference evidence="7 9" key="1">
    <citation type="submission" date="2012-04" db="EMBL/GenBank/DDBJ databases">
        <title>The Genome Sequence of Bacillus cereus VD048.</title>
        <authorList>
            <consortium name="The Broad Institute Genome Sequencing Platform"/>
            <consortium name="The Broad Institute Genome Sequencing Center for Infectious Disease"/>
            <person name="Feldgarden M."/>
            <person name="Van der Auwera G.A."/>
            <person name="Mahillon J."/>
            <person name="Duprez V."/>
            <person name="Timmery S."/>
            <person name="Mattelet C."/>
            <person name="Dierick K."/>
            <person name="Sun M."/>
            <person name="Yu Z."/>
            <person name="Zhu L."/>
            <person name="Hu X."/>
            <person name="Shank E.B."/>
            <person name="Swiecicka I."/>
            <person name="Hansen B.M."/>
            <person name="Andrup L."/>
            <person name="Young S.K."/>
            <person name="Zeng Q."/>
            <person name="Gargeya S."/>
            <person name="Fitzgerald M."/>
            <person name="Haas B."/>
            <person name="Abouelleil A."/>
            <person name="Alvarado L."/>
            <person name="Arachchi H.M."/>
            <person name="Berlin A."/>
            <person name="Chapman S.B."/>
            <person name="Goldberg J."/>
            <person name="Griggs A."/>
            <person name="Gujja S."/>
            <person name="Hansen M."/>
            <person name="Howarth C."/>
            <person name="Imamovic A."/>
            <person name="Larimer J."/>
            <person name="McCowen C."/>
            <person name="Montmayeur A."/>
            <person name="Murphy C."/>
            <person name="Neiman D."/>
            <person name="Pearson M."/>
            <person name="Priest M."/>
            <person name="Roberts A."/>
            <person name="Saif S."/>
            <person name="Shea T."/>
            <person name="Sisk P."/>
            <person name="Sykes S."/>
            <person name="Wortman J."/>
            <person name="Nusbaum C."/>
            <person name="Birren B."/>
        </authorList>
    </citation>
    <scope>NUCLEOTIDE SEQUENCE [LARGE SCALE GENOMIC DNA]</scope>
    <source>
        <strain evidence="7 9">VD048</strain>
    </source>
</reference>
<dbReference type="PATRIC" id="fig|1053226.3.peg.5173"/>
<evidence type="ECO:0000256" key="4">
    <source>
        <dbReference type="ARBA" id="ARBA00022840"/>
    </source>
</evidence>
<comment type="caution">
    <text evidence="7">The sequence shown here is derived from an EMBL/GenBank/DDBJ whole genome shotgun (WGS) entry which is preliminary data.</text>
</comment>
<evidence type="ECO:0000256" key="2">
    <source>
        <dbReference type="ARBA" id="ARBA00022448"/>
    </source>
</evidence>
<dbReference type="EMBL" id="AHEU01000045">
    <property type="protein sequence ID" value="EJR26746.1"/>
    <property type="molecule type" value="Genomic_DNA"/>
</dbReference>
<name>J8HNL5_BACCE</name>
<dbReference type="InterPro" id="IPR050095">
    <property type="entry name" value="ECF_ABC_transporter_ATP-bd"/>
</dbReference>
<dbReference type="EMBL" id="AHEU01000043">
    <property type="protein sequence ID" value="EJR26942.1"/>
    <property type="molecule type" value="Genomic_DNA"/>
</dbReference>
<protein>
    <recommendedName>
        <fullName evidence="6">Protein CR006 P-loop domain-containing protein</fullName>
    </recommendedName>
</protein>
<dbReference type="GO" id="GO:0005524">
    <property type="term" value="F:ATP binding"/>
    <property type="evidence" value="ECO:0007669"/>
    <property type="project" value="UniProtKB-KW"/>
</dbReference>
<keyword evidence="2" id="KW-0813">Transport</keyword>
<dbReference type="AlphaFoldDB" id="J8HNL5"/>
<dbReference type="PANTHER" id="PTHR43553">
    <property type="entry name" value="HEAVY METAL TRANSPORTER"/>
    <property type="match status" value="1"/>
</dbReference>
<dbReference type="InterPro" id="IPR026866">
    <property type="entry name" value="CR006_AAA"/>
</dbReference>
<evidence type="ECO:0000313" key="8">
    <source>
        <dbReference type="EMBL" id="EJR26942.1"/>
    </source>
</evidence>
<evidence type="ECO:0000256" key="1">
    <source>
        <dbReference type="ARBA" id="ARBA00005417"/>
    </source>
</evidence>
<gene>
    <name evidence="8" type="ORF">IIG_05072</name>
    <name evidence="7" type="ORF">IIG_05303</name>
</gene>
<keyword evidence="3" id="KW-0547">Nucleotide-binding</keyword>
<organism evidence="7 9">
    <name type="scientific">Bacillus cereus VD048</name>
    <dbReference type="NCBI Taxonomy" id="1053226"/>
    <lineage>
        <taxon>Bacteria</taxon>
        <taxon>Bacillati</taxon>
        <taxon>Bacillota</taxon>
        <taxon>Bacilli</taxon>
        <taxon>Bacillales</taxon>
        <taxon>Bacillaceae</taxon>
        <taxon>Bacillus</taxon>
        <taxon>Bacillus cereus group</taxon>
    </lineage>
</organism>
<dbReference type="HOGENOM" id="CLU_016086_0_0_9"/>
<dbReference type="PANTHER" id="PTHR43553:SF24">
    <property type="entry name" value="ENERGY-COUPLING FACTOR TRANSPORTER ATP-BINDING PROTEIN ECFA1"/>
    <property type="match status" value="1"/>
</dbReference>
<dbReference type="InterPro" id="IPR027417">
    <property type="entry name" value="P-loop_NTPase"/>
</dbReference>
<proteinExistence type="inferred from homology"/>
<evidence type="ECO:0000256" key="5">
    <source>
        <dbReference type="SAM" id="Coils"/>
    </source>
</evidence>
<dbReference type="Pfam" id="PF13166">
    <property type="entry name" value="AAA_13"/>
    <property type="match status" value="1"/>
</dbReference>
<dbReference type="Gene3D" id="3.40.50.300">
    <property type="entry name" value="P-loop containing nucleotide triphosphate hydrolases"/>
    <property type="match status" value="2"/>
</dbReference>
<evidence type="ECO:0000259" key="6">
    <source>
        <dbReference type="Pfam" id="PF13166"/>
    </source>
</evidence>
<feature type="coiled-coil region" evidence="5">
    <location>
        <begin position="263"/>
        <end position="309"/>
    </location>
</feature>
<evidence type="ECO:0000313" key="7">
    <source>
        <dbReference type="EMBL" id="EJR26746.1"/>
    </source>
</evidence>
<dbReference type="GO" id="GO:0042626">
    <property type="term" value="F:ATPase-coupled transmembrane transporter activity"/>
    <property type="evidence" value="ECO:0007669"/>
    <property type="project" value="TreeGrafter"/>
</dbReference>
<dbReference type="Proteomes" id="UP000006960">
    <property type="component" value="Unassembled WGS sequence"/>
</dbReference>
<accession>J8HNL5</accession>
<evidence type="ECO:0000256" key="3">
    <source>
        <dbReference type="ARBA" id="ARBA00022741"/>
    </source>
</evidence>
<dbReference type="RefSeq" id="WP_002166776.1">
    <property type="nucleotide sequence ID" value="NZ_JH792313.1"/>
</dbReference>
<keyword evidence="4" id="KW-0067">ATP-binding</keyword>
<dbReference type="GO" id="GO:0043190">
    <property type="term" value="C:ATP-binding cassette (ABC) transporter complex"/>
    <property type="evidence" value="ECO:0007669"/>
    <property type="project" value="TreeGrafter"/>
</dbReference>
<dbReference type="SUPFAM" id="SSF52540">
    <property type="entry name" value="P-loop containing nucleoside triphosphate hydrolases"/>
    <property type="match status" value="1"/>
</dbReference>
<comment type="similarity">
    <text evidence="1">Belongs to the ABC transporter superfamily.</text>
</comment>